<comment type="caution">
    <text evidence="2">The sequence shown here is derived from an EMBL/GenBank/DDBJ whole genome shotgun (WGS) entry which is preliminary data.</text>
</comment>
<keyword evidence="3" id="KW-1185">Reference proteome</keyword>
<evidence type="ECO:0000313" key="3">
    <source>
        <dbReference type="Proteomes" id="UP001292094"/>
    </source>
</evidence>
<dbReference type="Proteomes" id="UP001292094">
    <property type="component" value="Unassembled WGS sequence"/>
</dbReference>
<dbReference type="InterPro" id="IPR004142">
    <property type="entry name" value="NDRG"/>
</dbReference>
<evidence type="ECO:0000256" key="1">
    <source>
        <dbReference type="ARBA" id="ARBA00005598"/>
    </source>
</evidence>
<sequence length="132" mass="14778">MEEVQISSAAERTLSDAGTSELSHFVNTAFRFVAVSVCGDLSRPVIITYHDLGLNHVTNFQAFFNHPTMQDVVNHFCIVHLNAPGQEKDAQTISHIPRYPSIQELSESIAVVKRELNIGLLQVLVWDLGRMF</sequence>
<reference evidence="2" key="1">
    <citation type="submission" date="2023-11" db="EMBL/GenBank/DDBJ databases">
        <title>Genome assemblies of two species of porcelain crab, Petrolisthes cinctipes and Petrolisthes manimaculis (Anomura: Porcellanidae).</title>
        <authorList>
            <person name="Angst P."/>
        </authorList>
    </citation>
    <scope>NUCLEOTIDE SEQUENCE</scope>
    <source>
        <strain evidence="2">PB745_02</strain>
        <tissue evidence="2">Gill</tissue>
    </source>
</reference>
<accession>A0AAE1NNJ5</accession>
<dbReference type="Pfam" id="PF03096">
    <property type="entry name" value="Ndr"/>
    <property type="match status" value="1"/>
</dbReference>
<dbReference type="Gene3D" id="3.40.50.1820">
    <property type="entry name" value="alpha/beta hydrolase"/>
    <property type="match status" value="1"/>
</dbReference>
<evidence type="ECO:0008006" key="4">
    <source>
        <dbReference type="Google" id="ProtNLM"/>
    </source>
</evidence>
<dbReference type="InterPro" id="IPR029058">
    <property type="entry name" value="AB_hydrolase_fold"/>
</dbReference>
<organism evidence="2 3">
    <name type="scientific">Petrolisthes manimaculis</name>
    <dbReference type="NCBI Taxonomy" id="1843537"/>
    <lineage>
        <taxon>Eukaryota</taxon>
        <taxon>Metazoa</taxon>
        <taxon>Ecdysozoa</taxon>
        <taxon>Arthropoda</taxon>
        <taxon>Crustacea</taxon>
        <taxon>Multicrustacea</taxon>
        <taxon>Malacostraca</taxon>
        <taxon>Eumalacostraca</taxon>
        <taxon>Eucarida</taxon>
        <taxon>Decapoda</taxon>
        <taxon>Pleocyemata</taxon>
        <taxon>Anomura</taxon>
        <taxon>Galatheoidea</taxon>
        <taxon>Porcellanidae</taxon>
        <taxon>Petrolisthes</taxon>
    </lineage>
</organism>
<comment type="similarity">
    <text evidence="1">Belongs to the NDRG family.</text>
</comment>
<dbReference type="PANTHER" id="PTHR11034">
    <property type="entry name" value="N-MYC DOWNSTREAM REGULATED"/>
    <property type="match status" value="1"/>
</dbReference>
<gene>
    <name evidence="2" type="ORF">Pmani_034852</name>
</gene>
<dbReference type="AlphaFoldDB" id="A0AAE1NNJ5"/>
<name>A0AAE1NNJ5_9EUCA</name>
<evidence type="ECO:0000313" key="2">
    <source>
        <dbReference type="EMBL" id="KAK4292379.1"/>
    </source>
</evidence>
<protein>
    <recommendedName>
        <fullName evidence="4">Protein NDRG3</fullName>
    </recommendedName>
</protein>
<proteinExistence type="inferred from homology"/>
<dbReference type="EMBL" id="JAWZYT010004849">
    <property type="protein sequence ID" value="KAK4292379.1"/>
    <property type="molecule type" value="Genomic_DNA"/>
</dbReference>